<proteinExistence type="predicted"/>
<accession>W9X5P5</accession>
<organism evidence="1 2">
    <name type="scientific">Cladophialophora psammophila CBS 110553</name>
    <dbReference type="NCBI Taxonomy" id="1182543"/>
    <lineage>
        <taxon>Eukaryota</taxon>
        <taxon>Fungi</taxon>
        <taxon>Dikarya</taxon>
        <taxon>Ascomycota</taxon>
        <taxon>Pezizomycotina</taxon>
        <taxon>Eurotiomycetes</taxon>
        <taxon>Chaetothyriomycetidae</taxon>
        <taxon>Chaetothyriales</taxon>
        <taxon>Herpotrichiellaceae</taxon>
        <taxon>Cladophialophora</taxon>
    </lineage>
</organism>
<name>W9X5P5_9EURO</name>
<evidence type="ECO:0000313" key="2">
    <source>
        <dbReference type="Proteomes" id="UP000019471"/>
    </source>
</evidence>
<sequence length="162" mass="18438">MHHMSVCDYGPTALTLEQMSIYTRFGKLVEQSPPFLCTLHPWRTKVSDTIMEEYKAITPILEAAEEAYLLYEADASMSATVSVGTGKWRGHESTGHVFEVMKSLAARTMNTEAKHDEFLRRYESLHDAYARLQEPDALGKIDLATSDKLEQNRKTCRRVSHL</sequence>
<protein>
    <submittedName>
        <fullName evidence="1">Uncharacterized protein</fullName>
    </submittedName>
</protein>
<reference evidence="1 2" key="1">
    <citation type="submission" date="2013-03" db="EMBL/GenBank/DDBJ databases">
        <title>The Genome Sequence of Cladophialophora psammophila CBS 110553.</title>
        <authorList>
            <consortium name="The Broad Institute Genomics Platform"/>
            <person name="Cuomo C."/>
            <person name="de Hoog S."/>
            <person name="Gorbushina A."/>
            <person name="Walker B."/>
            <person name="Young S.K."/>
            <person name="Zeng Q."/>
            <person name="Gargeya S."/>
            <person name="Fitzgerald M."/>
            <person name="Haas B."/>
            <person name="Abouelleil A."/>
            <person name="Allen A.W."/>
            <person name="Alvarado L."/>
            <person name="Arachchi H.M."/>
            <person name="Berlin A.M."/>
            <person name="Chapman S.B."/>
            <person name="Gainer-Dewar J."/>
            <person name="Goldberg J."/>
            <person name="Griggs A."/>
            <person name="Gujja S."/>
            <person name="Hansen M."/>
            <person name="Howarth C."/>
            <person name="Imamovic A."/>
            <person name="Ireland A."/>
            <person name="Larimer J."/>
            <person name="McCowan C."/>
            <person name="Murphy C."/>
            <person name="Pearson M."/>
            <person name="Poon T.W."/>
            <person name="Priest M."/>
            <person name="Roberts A."/>
            <person name="Saif S."/>
            <person name="Shea T."/>
            <person name="Sisk P."/>
            <person name="Sykes S."/>
            <person name="Wortman J."/>
            <person name="Nusbaum C."/>
            <person name="Birren B."/>
        </authorList>
    </citation>
    <scope>NUCLEOTIDE SEQUENCE [LARGE SCALE GENOMIC DNA]</scope>
    <source>
        <strain evidence="1 2">CBS 110553</strain>
    </source>
</reference>
<dbReference type="EMBL" id="AMGX01000001">
    <property type="protein sequence ID" value="EXJ75538.1"/>
    <property type="molecule type" value="Genomic_DNA"/>
</dbReference>
<dbReference type="AlphaFoldDB" id="W9X5P5"/>
<dbReference type="GeneID" id="19184782"/>
<evidence type="ECO:0000313" key="1">
    <source>
        <dbReference type="EMBL" id="EXJ75538.1"/>
    </source>
</evidence>
<comment type="caution">
    <text evidence="1">The sequence shown here is derived from an EMBL/GenBank/DDBJ whole genome shotgun (WGS) entry which is preliminary data.</text>
</comment>
<gene>
    <name evidence="1" type="ORF">A1O5_00044</name>
</gene>
<dbReference type="RefSeq" id="XP_007738855.1">
    <property type="nucleotide sequence ID" value="XM_007740665.1"/>
</dbReference>
<keyword evidence="2" id="KW-1185">Reference proteome</keyword>
<dbReference type="HOGENOM" id="CLU_1635217_0_0_1"/>
<dbReference type="Proteomes" id="UP000019471">
    <property type="component" value="Unassembled WGS sequence"/>
</dbReference>